<evidence type="ECO:0000313" key="2">
    <source>
        <dbReference type="Proteomes" id="UP000078541"/>
    </source>
</evidence>
<dbReference type="AlphaFoldDB" id="A0A195FWK4"/>
<dbReference type="Gene3D" id="3.30.420.10">
    <property type="entry name" value="Ribonuclease H-like superfamily/Ribonuclease H"/>
    <property type="match status" value="1"/>
</dbReference>
<dbReference type="GO" id="GO:0003676">
    <property type="term" value="F:nucleic acid binding"/>
    <property type="evidence" value="ECO:0007669"/>
    <property type="project" value="InterPro"/>
</dbReference>
<feature type="non-terminal residue" evidence="1">
    <location>
        <position position="1"/>
    </location>
</feature>
<name>A0A195FWK4_9HYME</name>
<protein>
    <submittedName>
        <fullName evidence="1">Uncharacterized protein</fullName>
    </submittedName>
</protein>
<dbReference type="STRING" id="34720.A0A195FWK4"/>
<organism evidence="1 2">
    <name type="scientific">Trachymyrmex septentrionalis</name>
    <dbReference type="NCBI Taxonomy" id="34720"/>
    <lineage>
        <taxon>Eukaryota</taxon>
        <taxon>Metazoa</taxon>
        <taxon>Ecdysozoa</taxon>
        <taxon>Arthropoda</taxon>
        <taxon>Hexapoda</taxon>
        <taxon>Insecta</taxon>
        <taxon>Pterygota</taxon>
        <taxon>Neoptera</taxon>
        <taxon>Endopterygota</taxon>
        <taxon>Hymenoptera</taxon>
        <taxon>Apocrita</taxon>
        <taxon>Aculeata</taxon>
        <taxon>Formicoidea</taxon>
        <taxon>Formicidae</taxon>
        <taxon>Myrmicinae</taxon>
        <taxon>Trachymyrmex</taxon>
    </lineage>
</organism>
<accession>A0A195FWK4</accession>
<proteinExistence type="predicted"/>
<dbReference type="PANTHER" id="PTHR47326">
    <property type="entry name" value="TRANSPOSABLE ELEMENT TC3 TRANSPOSASE-LIKE PROTEIN"/>
    <property type="match status" value="1"/>
</dbReference>
<dbReference type="Proteomes" id="UP000078541">
    <property type="component" value="Unassembled WGS sequence"/>
</dbReference>
<sequence length="91" mass="10780">PKLPPRSCDLTPLDFFLWGYLKSQVYVNKPTTTRALKEEIQRCINEIQPHLCKMVMENFDKRFMMKSLVLKPLQKVWVIMSSQAYQTTMIL</sequence>
<gene>
    <name evidence="1" type="ORF">ALC56_00687</name>
</gene>
<reference evidence="1 2" key="1">
    <citation type="submission" date="2016-03" db="EMBL/GenBank/DDBJ databases">
        <title>Trachymyrmex septentrionalis WGS genome.</title>
        <authorList>
            <person name="Nygaard S."/>
            <person name="Hu H."/>
            <person name="Boomsma J."/>
            <person name="Zhang G."/>
        </authorList>
    </citation>
    <scope>NUCLEOTIDE SEQUENCE [LARGE SCALE GENOMIC DNA]</scope>
    <source>
        <strain evidence="1">Tsep2-gDNA-1</strain>
        <tissue evidence="1">Whole body</tissue>
    </source>
</reference>
<dbReference type="InterPro" id="IPR036397">
    <property type="entry name" value="RNaseH_sf"/>
</dbReference>
<evidence type="ECO:0000313" key="1">
    <source>
        <dbReference type="EMBL" id="KYN44692.1"/>
    </source>
</evidence>
<keyword evidence="2" id="KW-1185">Reference proteome</keyword>
<dbReference type="EMBL" id="KQ981208">
    <property type="protein sequence ID" value="KYN44692.1"/>
    <property type="molecule type" value="Genomic_DNA"/>
</dbReference>
<dbReference type="PANTHER" id="PTHR47326:SF1">
    <property type="entry name" value="HTH PSQ-TYPE DOMAIN-CONTAINING PROTEIN"/>
    <property type="match status" value="1"/>
</dbReference>